<dbReference type="InterPro" id="IPR003439">
    <property type="entry name" value="ABC_transporter-like_ATP-bd"/>
</dbReference>
<dbReference type="Gene3D" id="3.40.50.300">
    <property type="entry name" value="P-loop containing nucleotide triphosphate hydrolases"/>
    <property type="match status" value="2"/>
</dbReference>
<dbReference type="GO" id="GO:0016887">
    <property type="term" value="F:ATP hydrolysis activity"/>
    <property type="evidence" value="ECO:0007669"/>
    <property type="project" value="InterPro"/>
</dbReference>
<dbReference type="SUPFAM" id="SSF52540">
    <property type="entry name" value="P-loop containing nucleoside triphosphate hydrolases"/>
    <property type="match status" value="1"/>
</dbReference>
<dbReference type="AlphaFoldDB" id="A0A0D3I7S9"/>
<dbReference type="GO" id="GO:0005524">
    <property type="term" value="F:ATP binding"/>
    <property type="evidence" value="ECO:0007669"/>
    <property type="project" value="UniProtKB-KW"/>
</dbReference>
<protein>
    <recommendedName>
        <fullName evidence="5">ABC transporter domain-containing protein</fullName>
    </recommendedName>
</protein>
<feature type="region of interest" description="Disordered" evidence="3">
    <location>
        <begin position="388"/>
        <end position="424"/>
    </location>
</feature>
<feature type="compositionally biased region" description="Acidic residues" evidence="3">
    <location>
        <begin position="72"/>
        <end position="84"/>
    </location>
</feature>
<dbReference type="RefSeq" id="XP_005759743.1">
    <property type="nucleotide sequence ID" value="XM_005759686.1"/>
</dbReference>
<evidence type="ECO:0000256" key="2">
    <source>
        <dbReference type="ARBA" id="ARBA00022840"/>
    </source>
</evidence>
<evidence type="ECO:0000256" key="3">
    <source>
        <dbReference type="SAM" id="MobiDB-lite"/>
    </source>
</evidence>
<dbReference type="InterPro" id="IPR017871">
    <property type="entry name" value="ABC_transporter-like_CS"/>
</dbReference>
<keyword evidence="4" id="KW-0732">Signal</keyword>
<reference evidence="6" key="2">
    <citation type="submission" date="2024-10" db="UniProtKB">
        <authorList>
            <consortium name="EnsemblProtists"/>
        </authorList>
    </citation>
    <scope>IDENTIFICATION</scope>
</reference>
<keyword evidence="2" id="KW-0067">ATP-binding</keyword>
<sequence length="424" mass="46158">MTLRLAALQLIAIAPARCYHTELHHLGPRRLLGPLRAAVVATEEDRSEAVPTAATGRGFGSADGGARGFGEWQEEDEDEDEEIDSGMTPEQRRAWRRTVMTRWAKLVQEKGGDAGAEGGEVVAAFDRVSLRLGERLVLAPQSWAVRRGQRLGVLGESGCSYSDFLRRAALQREAMEQVLLLVGANGAGKSTLLRVAAGEWPLLAGEVARNCDDAAHRVSGGASAWEWICGEAAGLGEGAVRRALRQMGFPATAQRKPVSALSGGERTRLCIASMLLSRANLLVLDEPTNHLDLRAREYLGDALRSFDGAVLLVSHDRAFAAHVATRAVFVSLSMRRMHGMMHRTRTLTFASSQRKVAELRGGRLHAEQGDYRAYIERRDELRARIDRRAVSAGLPAEGGERGGTDGASSDRPSKRAARRRRSSR</sequence>
<proteinExistence type="predicted"/>
<dbReference type="Proteomes" id="UP000013827">
    <property type="component" value="Unassembled WGS sequence"/>
</dbReference>
<keyword evidence="1" id="KW-0547">Nucleotide-binding</keyword>
<evidence type="ECO:0000256" key="4">
    <source>
        <dbReference type="SAM" id="SignalP"/>
    </source>
</evidence>
<accession>A0A0D3I7S9</accession>
<evidence type="ECO:0000256" key="1">
    <source>
        <dbReference type="ARBA" id="ARBA00022741"/>
    </source>
</evidence>
<reference evidence="7" key="1">
    <citation type="journal article" date="2013" name="Nature">
        <title>Pan genome of the phytoplankton Emiliania underpins its global distribution.</title>
        <authorList>
            <person name="Read B.A."/>
            <person name="Kegel J."/>
            <person name="Klute M.J."/>
            <person name="Kuo A."/>
            <person name="Lefebvre S.C."/>
            <person name="Maumus F."/>
            <person name="Mayer C."/>
            <person name="Miller J."/>
            <person name="Monier A."/>
            <person name="Salamov A."/>
            <person name="Young J."/>
            <person name="Aguilar M."/>
            <person name="Claverie J.M."/>
            <person name="Frickenhaus S."/>
            <person name="Gonzalez K."/>
            <person name="Herman E.K."/>
            <person name="Lin Y.C."/>
            <person name="Napier J."/>
            <person name="Ogata H."/>
            <person name="Sarno A.F."/>
            <person name="Shmutz J."/>
            <person name="Schroeder D."/>
            <person name="de Vargas C."/>
            <person name="Verret F."/>
            <person name="von Dassow P."/>
            <person name="Valentin K."/>
            <person name="Van de Peer Y."/>
            <person name="Wheeler G."/>
            <person name="Dacks J.B."/>
            <person name="Delwiche C.F."/>
            <person name="Dyhrman S.T."/>
            <person name="Glockner G."/>
            <person name="John U."/>
            <person name="Richards T."/>
            <person name="Worden A.Z."/>
            <person name="Zhang X."/>
            <person name="Grigoriev I.V."/>
            <person name="Allen A.E."/>
            <person name="Bidle K."/>
            <person name="Borodovsky M."/>
            <person name="Bowler C."/>
            <person name="Brownlee C."/>
            <person name="Cock J.M."/>
            <person name="Elias M."/>
            <person name="Gladyshev V.N."/>
            <person name="Groth M."/>
            <person name="Guda C."/>
            <person name="Hadaegh A."/>
            <person name="Iglesias-Rodriguez M.D."/>
            <person name="Jenkins J."/>
            <person name="Jones B.M."/>
            <person name="Lawson T."/>
            <person name="Leese F."/>
            <person name="Lindquist E."/>
            <person name="Lobanov A."/>
            <person name="Lomsadze A."/>
            <person name="Malik S.B."/>
            <person name="Marsh M.E."/>
            <person name="Mackinder L."/>
            <person name="Mock T."/>
            <person name="Mueller-Roeber B."/>
            <person name="Pagarete A."/>
            <person name="Parker M."/>
            <person name="Probert I."/>
            <person name="Quesneville H."/>
            <person name="Raines C."/>
            <person name="Rensing S.A."/>
            <person name="Riano-Pachon D.M."/>
            <person name="Richier S."/>
            <person name="Rokitta S."/>
            <person name="Shiraiwa Y."/>
            <person name="Soanes D.M."/>
            <person name="van der Giezen M."/>
            <person name="Wahlund T.M."/>
            <person name="Williams B."/>
            <person name="Wilson W."/>
            <person name="Wolfe G."/>
            <person name="Wurch L.L."/>
        </authorList>
    </citation>
    <scope>NUCLEOTIDE SEQUENCE</scope>
</reference>
<evidence type="ECO:0000313" key="7">
    <source>
        <dbReference type="Proteomes" id="UP000013827"/>
    </source>
</evidence>
<dbReference type="PROSITE" id="PS00211">
    <property type="entry name" value="ABC_TRANSPORTER_1"/>
    <property type="match status" value="1"/>
</dbReference>
<dbReference type="InterPro" id="IPR027417">
    <property type="entry name" value="P-loop_NTPase"/>
</dbReference>
<evidence type="ECO:0000259" key="5">
    <source>
        <dbReference type="PROSITE" id="PS50893"/>
    </source>
</evidence>
<dbReference type="HOGENOM" id="CLU_649633_0_0_1"/>
<dbReference type="PANTHER" id="PTHR42855:SF1">
    <property type="entry name" value="ABC TRANSPORTER DOMAIN-CONTAINING PROTEIN"/>
    <property type="match status" value="1"/>
</dbReference>
<dbReference type="eggNOG" id="KOG0927">
    <property type="taxonomic scope" value="Eukaryota"/>
</dbReference>
<dbReference type="KEGG" id="ehx:EMIHUDRAFT_448565"/>
<name>A0A0D3I7S9_EMIH1</name>
<dbReference type="PANTHER" id="PTHR42855">
    <property type="entry name" value="ABC TRANSPORTER ATP-BINDING SUBUNIT"/>
    <property type="match status" value="1"/>
</dbReference>
<dbReference type="GeneID" id="17253181"/>
<feature type="chain" id="PRO_5044208492" description="ABC transporter domain-containing protein" evidence="4">
    <location>
        <begin position="19"/>
        <end position="424"/>
    </location>
</feature>
<dbReference type="SMART" id="SM00382">
    <property type="entry name" value="AAA"/>
    <property type="match status" value="1"/>
</dbReference>
<feature type="domain" description="ABC transporter" evidence="5">
    <location>
        <begin position="123"/>
        <end position="357"/>
    </location>
</feature>
<evidence type="ECO:0000313" key="6">
    <source>
        <dbReference type="EnsemblProtists" id="EOD07314"/>
    </source>
</evidence>
<dbReference type="InterPro" id="IPR003593">
    <property type="entry name" value="AAA+_ATPase"/>
</dbReference>
<dbReference type="CDD" id="cd03221">
    <property type="entry name" value="ABCF_EF-3"/>
    <property type="match status" value="1"/>
</dbReference>
<dbReference type="Pfam" id="PF00005">
    <property type="entry name" value="ABC_tran"/>
    <property type="match status" value="1"/>
</dbReference>
<dbReference type="EnsemblProtists" id="EOD07314">
    <property type="protein sequence ID" value="EOD07314"/>
    <property type="gene ID" value="EMIHUDRAFT_448565"/>
</dbReference>
<dbReference type="STRING" id="2903.R1DEU7"/>
<dbReference type="PaxDb" id="2903-EOD07314"/>
<feature type="compositionally biased region" description="Gly residues" evidence="3">
    <location>
        <begin position="57"/>
        <end position="68"/>
    </location>
</feature>
<organism evidence="6 7">
    <name type="scientific">Emiliania huxleyi (strain CCMP1516)</name>
    <dbReference type="NCBI Taxonomy" id="280463"/>
    <lineage>
        <taxon>Eukaryota</taxon>
        <taxon>Haptista</taxon>
        <taxon>Haptophyta</taxon>
        <taxon>Prymnesiophyceae</taxon>
        <taxon>Isochrysidales</taxon>
        <taxon>Noelaerhabdaceae</taxon>
        <taxon>Emiliania</taxon>
    </lineage>
</organism>
<dbReference type="InterPro" id="IPR051309">
    <property type="entry name" value="ABCF_ATPase"/>
</dbReference>
<dbReference type="PROSITE" id="PS50893">
    <property type="entry name" value="ABC_TRANSPORTER_2"/>
    <property type="match status" value="1"/>
</dbReference>
<feature type="signal peptide" evidence="4">
    <location>
        <begin position="1"/>
        <end position="18"/>
    </location>
</feature>
<feature type="region of interest" description="Disordered" evidence="3">
    <location>
        <begin position="46"/>
        <end position="90"/>
    </location>
</feature>
<keyword evidence="7" id="KW-1185">Reference proteome</keyword>
<feature type="compositionally biased region" description="Basic residues" evidence="3">
    <location>
        <begin position="414"/>
        <end position="424"/>
    </location>
</feature>